<accession>A0AAY4B798</accession>
<name>A0AAY4B798_9TELE</name>
<dbReference type="Ensembl" id="ENSDCDT00010017850.1">
    <property type="protein sequence ID" value="ENSDCDP00010016828.1"/>
    <property type="gene ID" value="ENSDCDG00010007720.1"/>
</dbReference>
<evidence type="ECO:0000256" key="2">
    <source>
        <dbReference type="ARBA" id="ARBA00022690"/>
    </source>
</evidence>
<dbReference type="Pfam" id="PF00031">
    <property type="entry name" value="Cystatin"/>
    <property type="match status" value="1"/>
</dbReference>
<evidence type="ECO:0000256" key="3">
    <source>
        <dbReference type="ARBA" id="ARBA00022704"/>
    </source>
</evidence>
<evidence type="ECO:0000313" key="7">
    <source>
        <dbReference type="Proteomes" id="UP000694580"/>
    </source>
</evidence>
<dbReference type="PANTHER" id="PTHR46186:SF2">
    <property type="entry name" value="CYSTATIN"/>
    <property type="match status" value="1"/>
</dbReference>
<evidence type="ECO:0000313" key="6">
    <source>
        <dbReference type="Ensembl" id="ENSDCDP00010016828.1"/>
    </source>
</evidence>
<dbReference type="FunFam" id="3.10.450.10:FF:000004">
    <property type="entry name" value="Cystatin C"/>
    <property type="match status" value="1"/>
</dbReference>
<keyword evidence="7" id="KW-1185">Reference proteome</keyword>
<evidence type="ECO:0000256" key="4">
    <source>
        <dbReference type="ARBA" id="ARBA00023157"/>
    </source>
</evidence>
<protein>
    <recommendedName>
        <fullName evidence="5">Cystatin domain-containing protein</fullName>
    </recommendedName>
</protein>
<reference evidence="6" key="3">
    <citation type="submission" date="2025-09" db="UniProtKB">
        <authorList>
            <consortium name="Ensembl"/>
        </authorList>
    </citation>
    <scope>IDENTIFICATION</scope>
</reference>
<reference evidence="6" key="2">
    <citation type="submission" date="2025-08" db="UniProtKB">
        <authorList>
            <consortium name="Ensembl"/>
        </authorList>
    </citation>
    <scope>IDENTIFICATION</scope>
</reference>
<dbReference type="Gene3D" id="3.10.450.10">
    <property type="match status" value="1"/>
</dbReference>
<dbReference type="SUPFAM" id="SSF54403">
    <property type="entry name" value="Cystatin/monellin"/>
    <property type="match status" value="1"/>
</dbReference>
<proteinExistence type="inferred from homology"/>
<keyword evidence="4" id="KW-1015">Disulfide bond</keyword>
<keyword evidence="3" id="KW-0789">Thiol protease inhibitor</keyword>
<dbReference type="GO" id="GO:0005615">
    <property type="term" value="C:extracellular space"/>
    <property type="evidence" value="ECO:0007669"/>
    <property type="project" value="TreeGrafter"/>
</dbReference>
<dbReference type="AlphaFoldDB" id="A0AAY4B798"/>
<dbReference type="InterPro" id="IPR046350">
    <property type="entry name" value="Cystatin_sf"/>
</dbReference>
<dbReference type="GO" id="GO:0031982">
    <property type="term" value="C:vesicle"/>
    <property type="evidence" value="ECO:0007669"/>
    <property type="project" value="TreeGrafter"/>
</dbReference>
<dbReference type="GO" id="GO:0005737">
    <property type="term" value="C:cytoplasm"/>
    <property type="evidence" value="ECO:0007669"/>
    <property type="project" value="TreeGrafter"/>
</dbReference>
<feature type="domain" description="Cystatin" evidence="5">
    <location>
        <begin position="2"/>
        <end position="105"/>
    </location>
</feature>
<dbReference type="SMART" id="SM00043">
    <property type="entry name" value="CY"/>
    <property type="match status" value="1"/>
</dbReference>
<evidence type="ECO:0000256" key="1">
    <source>
        <dbReference type="ARBA" id="ARBA00009403"/>
    </source>
</evidence>
<organism evidence="6 7">
    <name type="scientific">Denticeps clupeoides</name>
    <name type="common">denticle herring</name>
    <dbReference type="NCBI Taxonomy" id="299321"/>
    <lineage>
        <taxon>Eukaryota</taxon>
        <taxon>Metazoa</taxon>
        <taxon>Chordata</taxon>
        <taxon>Craniata</taxon>
        <taxon>Vertebrata</taxon>
        <taxon>Euteleostomi</taxon>
        <taxon>Actinopterygii</taxon>
        <taxon>Neopterygii</taxon>
        <taxon>Teleostei</taxon>
        <taxon>Clupei</taxon>
        <taxon>Clupeiformes</taxon>
        <taxon>Denticipitoidei</taxon>
        <taxon>Denticipitidae</taxon>
        <taxon>Denticeps</taxon>
    </lineage>
</organism>
<dbReference type="GeneTree" id="ENSGT01120000277674"/>
<comment type="similarity">
    <text evidence="1">Belongs to the cystatin family.</text>
</comment>
<sequence length="105" mass="11644">SNCRLLRVPLMADNTKLDFAVGQYNLGTSYTYVSAVQTVLKAQKQVHTGVKYYFDVKLAATNCLKTSLKPVCSVPANAKVVTCHFQVWDRLLVPRCVQLSQSTCS</sequence>
<reference evidence="6 7" key="1">
    <citation type="submission" date="2020-06" db="EMBL/GenBank/DDBJ databases">
        <authorList>
            <consortium name="Wellcome Sanger Institute Data Sharing"/>
        </authorList>
    </citation>
    <scope>NUCLEOTIDE SEQUENCE [LARGE SCALE GENOMIC DNA]</scope>
</reference>
<dbReference type="Proteomes" id="UP000694580">
    <property type="component" value="Chromosome 14"/>
</dbReference>
<dbReference type="InterPro" id="IPR000010">
    <property type="entry name" value="Cystatin_dom"/>
</dbReference>
<dbReference type="CDD" id="cd00042">
    <property type="entry name" value="CY"/>
    <property type="match status" value="1"/>
</dbReference>
<dbReference type="GO" id="GO:0004869">
    <property type="term" value="F:cysteine-type endopeptidase inhibitor activity"/>
    <property type="evidence" value="ECO:0007669"/>
    <property type="project" value="UniProtKB-KW"/>
</dbReference>
<evidence type="ECO:0000259" key="5">
    <source>
        <dbReference type="SMART" id="SM00043"/>
    </source>
</evidence>
<keyword evidence="2" id="KW-0646">Protease inhibitor</keyword>
<dbReference type="PANTHER" id="PTHR46186">
    <property type="entry name" value="CYSTATIN"/>
    <property type="match status" value="1"/>
</dbReference>